<dbReference type="PANTHER" id="PTHR17901">
    <property type="entry name" value="MAGNESIUM-DEPENDENT PHOSPHATASE 1 MDP1"/>
    <property type="match status" value="1"/>
</dbReference>
<name>A0ABP0L4C1_9DINO</name>
<dbReference type="SUPFAM" id="SSF56399">
    <property type="entry name" value="ADP-ribosylation"/>
    <property type="match status" value="1"/>
</dbReference>
<evidence type="ECO:0000313" key="3">
    <source>
        <dbReference type="Proteomes" id="UP001642484"/>
    </source>
</evidence>
<gene>
    <name evidence="2" type="ORF">CCMP2556_LOCUS18925</name>
</gene>
<reference evidence="2 3" key="1">
    <citation type="submission" date="2024-02" db="EMBL/GenBank/DDBJ databases">
        <authorList>
            <person name="Chen Y."/>
            <person name="Shah S."/>
            <person name="Dougan E. K."/>
            <person name="Thang M."/>
            <person name="Chan C."/>
        </authorList>
    </citation>
    <scope>NUCLEOTIDE SEQUENCE [LARGE SCALE GENOMIC DNA]</scope>
</reference>
<feature type="compositionally biased region" description="Polar residues" evidence="1">
    <location>
        <begin position="697"/>
        <end position="716"/>
    </location>
</feature>
<sequence length="783" mass="86707">MGRFAAHLVLLRRGANKSGEEASSSSCESAEQHLQILLQKRSRKVLQGLTYGFFGGSLHLDETILSCDETQPAEVRCAARLRAALREAAEEGGAGRGPELSAVLLPELAGVNRTLPAEKVPGARLPSTVVQLLSQAELPPMVTCKVGEYMHYFVFHLMEGVVAEEWIPRAQAKHRWEVEEEASETHFGYRWVTLTDWGPALGGGQLCSWVKALFHHERRRADFLSAVELLTGHCLVSQENKSVKYTRRSESMERAPPVPPPRPDRTEKPQKPPEKLADDLQAWLAQILHGFAHMPFHGNNRRDELAASLSCRWVVDCQEVAAVEPRETYKQLMPNSDSADAFLCFHGTSKVSCQQIAVSGFDPSRRSPSLGKIVPYLIGEYLTSDPTVALKYSRQKEIHNDTLSILVVQVPNQNFEMRNGVWFQHKFKEDGEGSSKLPGVDFAQSTTMVCEDERALLPRAILTFRPSKCITKTSSAMATYDVGVAPQGKSSNNWRRFEAALPKAVLFDLDMTCWPYTLGSESFGPPYTPMLKEVGATDCRGRPLRVCRDIPEIFRTLHKAEIPIVLCSRSSVPNWCMDFLQNCPLNPKVDDTKVSDVISEASVIRPAIKKIGHFREIRQHFDVPFHQLLFFDDDQRNCEDGRRLGIRCMRVPRNGWGVTMEVFSEGMRMFSAAAPSLAPEQAAASSSALSATAPSFGTASNLASSASRNESESVADTSHRKASRNEAKPSPLSTPRMKSGEPQGPSGSPMKGLDANCADSKDSNYKDSLQTVPRPLWARTSPS</sequence>
<dbReference type="InterPro" id="IPR010036">
    <property type="entry name" value="MDP_1_eu_arc"/>
</dbReference>
<dbReference type="InterPro" id="IPR015797">
    <property type="entry name" value="NUDIX_hydrolase-like_dom_sf"/>
</dbReference>
<feature type="region of interest" description="Disordered" evidence="1">
    <location>
        <begin position="245"/>
        <end position="275"/>
    </location>
</feature>
<keyword evidence="3" id="KW-1185">Reference proteome</keyword>
<dbReference type="SUPFAM" id="SSF56784">
    <property type="entry name" value="HAD-like"/>
    <property type="match status" value="1"/>
</dbReference>
<protein>
    <submittedName>
        <fullName evidence="2">Uncharacterized protein</fullName>
    </submittedName>
</protein>
<dbReference type="InterPro" id="IPR023214">
    <property type="entry name" value="HAD_sf"/>
</dbReference>
<accession>A0ABP0L4C1</accession>
<dbReference type="Proteomes" id="UP001642484">
    <property type="component" value="Unassembled WGS sequence"/>
</dbReference>
<evidence type="ECO:0000313" key="2">
    <source>
        <dbReference type="EMBL" id="CAK9033069.1"/>
    </source>
</evidence>
<feature type="compositionally biased region" description="Basic and acidic residues" evidence="1">
    <location>
        <begin position="717"/>
        <end position="727"/>
    </location>
</feature>
<dbReference type="Pfam" id="PF12689">
    <property type="entry name" value="Acid_PPase"/>
    <property type="match status" value="1"/>
</dbReference>
<feature type="compositionally biased region" description="Basic and acidic residues" evidence="1">
    <location>
        <begin position="262"/>
        <end position="275"/>
    </location>
</feature>
<dbReference type="PANTHER" id="PTHR17901:SF14">
    <property type="entry name" value="MAGNESIUM-DEPENDENT PHOSPHATASE 1"/>
    <property type="match status" value="1"/>
</dbReference>
<feature type="region of interest" description="Disordered" evidence="1">
    <location>
        <begin position="693"/>
        <end position="783"/>
    </location>
</feature>
<dbReference type="Gene3D" id="3.90.175.10">
    <property type="entry name" value="Diphtheria Toxin, domain 1"/>
    <property type="match status" value="1"/>
</dbReference>
<dbReference type="Gene3D" id="3.40.50.1000">
    <property type="entry name" value="HAD superfamily/HAD-like"/>
    <property type="match status" value="1"/>
</dbReference>
<dbReference type="InterPro" id="IPR036412">
    <property type="entry name" value="HAD-like_sf"/>
</dbReference>
<dbReference type="SUPFAM" id="SSF55811">
    <property type="entry name" value="Nudix"/>
    <property type="match status" value="1"/>
</dbReference>
<dbReference type="EMBL" id="CAXAMN010010902">
    <property type="protein sequence ID" value="CAK9033069.1"/>
    <property type="molecule type" value="Genomic_DNA"/>
</dbReference>
<evidence type="ECO:0000256" key="1">
    <source>
        <dbReference type="SAM" id="MobiDB-lite"/>
    </source>
</evidence>
<proteinExistence type="predicted"/>
<comment type="caution">
    <text evidence="2">The sequence shown here is derived from an EMBL/GenBank/DDBJ whole genome shotgun (WGS) entry which is preliminary data.</text>
</comment>
<organism evidence="2 3">
    <name type="scientific">Durusdinium trenchii</name>
    <dbReference type="NCBI Taxonomy" id="1381693"/>
    <lineage>
        <taxon>Eukaryota</taxon>
        <taxon>Sar</taxon>
        <taxon>Alveolata</taxon>
        <taxon>Dinophyceae</taxon>
        <taxon>Suessiales</taxon>
        <taxon>Symbiodiniaceae</taxon>
        <taxon>Durusdinium</taxon>
    </lineage>
</organism>